<dbReference type="EMBL" id="CAMAPE010000041">
    <property type="protein sequence ID" value="CAH9102727.1"/>
    <property type="molecule type" value="Genomic_DNA"/>
</dbReference>
<evidence type="ECO:0000256" key="1">
    <source>
        <dbReference type="SAM" id="Coils"/>
    </source>
</evidence>
<name>A0A9P1EFW8_CUSEU</name>
<evidence type="ECO:0000313" key="2">
    <source>
        <dbReference type="EMBL" id="CAH9102727.1"/>
    </source>
</evidence>
<gene>
    <name evidence="2" type="ORF">CEURO_LOCUS15892</name>
</gene>
<organism evidence="2 3">
    <name type="scientific">Cuscuta europaea</name>
    <name type="common">European dodder</name>
    <dbReference type="NCBI Taxonomy" id="41803"/>
    <lineage>
        <taxon>Eukaryota</taxon>
        <taxon>Viridiplantae</taxon>
        <taxon>Streptophyta</taxon>
        <taxon>Embryophyta</taxon>
        <taxon>Tracheophyta</taxon>
        <taxon>Spermatophyta</taxon>
        <taxon>Magnoliopsida</taxon>
        <taxon>eudicotyledons</taxon>
        <taxon>Gunneridae</taxon>
        <taxon>Pentapetalae</taxon>
        <taxon>asterids</taxon>
        <taxon>lamiids</taxon>
        <taxon>Solanales</taxon>
        <taxon>Convolvulaceae</taxon>
        <taxon>Cuscuteae</taxon>
        <taxon>Cuscuta</taxon>
        <taxon>Cuscuta subgen. Cuscuta</taxon>
    </lineage>
</organism>
<keyword evidence="1" id="KW-0175">Coiled coil</keyword>
<sequence length="111" mass="12097">MSQVIPSTDRAMLARMDDDALNSRILLNSVSTYMGLCEQLRRMDQLRKAHVAADEALKKSDKEIASLRKRLADAKASMGPGLEAVEAKGKAAVEEAAKLAAEAAERARSRR</sequence>
<reference evidence="2" key="1">
    <citation type="submission" date="2022-07" db="EMBL/GenBank/DDBJ databases">
        <authorList>
            <person name="Macas J."/>
            <person name="Novak P."/>
            <person name="Neumann P."/>
        </authorList>
    </citation>
    <scope>NUCLEOTIDE SEQUENCE</scope>
</reference>
<dbReference type="OrthoDB" id="1328918at2759"/>
<accession>A0A9P1EFW8</accession>
<protein>
    <submittedName>
        <fullName evidence="2">Uncharacterized protein</fullName>
    </submittedName>
</protein>
<dbReference type="AlphaFoldDB" id="A0A9P1EFW8"/>
<proteinExistence type="predicted"/>
<dbReference type="Proteomes" id="UP001152484">
    <property type="component" value="Unassembled WGS sequence"/>
</dbReference>
<keyword evidence="3" id="KW-1185">Reference proteome</keyword>
<comment type="caution">
    <text evidence="2">The sequence shown here is derived from an EMBL/GenBank/DDBJ whole genome shotgun (WGS) entry which is preliminary data.</text>
</comment>
<feature type="coiled-coil region" evidence="1">
    <location>
        <begin position="57"/>
        <end position="102"/>
    </location>
</feature>
<evidence type="ECO:0000313" key="3">
    <source>
        <dbReference type="Proteomes" id="UP001152484"/>
    </source>
</evidence>